<keyword evidence="1" id="KW-0805">Transcription regulation</keyword>
<dbReference type="CDD" id="cd07377">
    <property type="entry name" value="WHTH_GntR"/>
    <property type="match status" value="1"/>
</dbReference>
<reference evidence="6" key="1">
    <citation type="submission" date="2016-10" db="EMBL/GenBank/DDBJ databases">
        <authorList>
            <person name="Varghese N."/>
            <person name="Submissions S."/>
        </authorList>
    </citation>
    <scope>NUCLEOTIDE SEQUENCE [LARGE SCALE GENOMIC DNA]</scope>
    <source>
        <strain evidence="6">DSM 25329</strain>
    </source>
</reference>
<dbReference type="GO" id="GO:0003700">
    <property type="term" value="F:DNA-binding transcription factor activity"/>
    <property type="evidence" value="ECO:0007669"/>
    <property type="project" value="InterPro"/>
</dbReference>
<evidence type="ECO:0000259" key="4">
    <source>
        <dbReference type="PROSITE" id="PS50949"/>
    </source>
</evidence>
<dbReference type="AlphaFoldDB" id="A0A1G7NYQ9"/>
<name>A0A1G7NYQ9_9BACT</name>
<dbReference type="InterPro" id="IPR000524">
    <property type="entry name" value="Tscrpt_reg_HTH_GntR"/>
</dbReference>
<dbReference type="SMART" id="SM00345">
    <property type="entry name" value="HTH_GNTR"/>
    <property type="match status" value="1"/>
</dbReference>
<dbReference type="GO" id="GO:0003677">
    <property type="term" value="F:DNA binding"/>
    <property type="evidence" value="ECO:0007669"/>
    <property type="project" value="UniProtKB-KW"/>
</dbReference>
<dbReference type="PANTHER" id="PTHR38445:SF10">
    <property type="entry name" value="GNTR-FAMILY TRANSCRIPTIONAL REGULATOR"/>
    <property type="match status" value="1"/>
</dbReference>
<sequence>MHCRCPHPTFMRKINFENHFTVDRDSSEPVYQQLVEAVLYATKTGLMDRGDRLPSINELSRQYSVSRSTIEKSYSDLRDMGILASQHGKSFYINRLDPLPGLKILVLFNQLNEYTKTIFDALTERIGQKAEIDFHVYYNSAAHFKALVKRKQSSYSHIIVIPHFLDDPESGYQAMERLPKDKLIILDKEVPGLSDCFGTVSEHFGQDIDQAIRELAPSLRKYQCINLIFPAHTHYPDTLADAFARACVTRNLVCRVSPDLTKAMIRDGEAFIVLSDEHLMFLVREIINSTDLVAGRHVGIVSYQDNDAKKAMLNGITTISSDLKTMGKSAADMILTGVSRHIANPFSVVLRRSL</sequence>
<dbReference type="SUPFAM" id="SSF46785">
    <property type="entry name" value="Winged helix' DNA-binding domain"/>
    <property type="match status" value="1"/>
</dbReference>
<keyword evidence="3" id="KW-0804">Transcription</keyword>
<dbReference type="InterPro" id="IPR028082">
    <property type="entry name" value="Peripla_BP_I"/>
</dbReference>
<dbReference type="Gene3D" id="1.10.10.10">
    <property type="entry name" value="Winged helix-like DNA-binding domain superfamily/Winged helix DNA-binding domain"/>
    <property type="match status" value="1"/>
</dbReference>
<keyword evidence="6" id="KW-1185">Reference proteome</keyword>
<evidence type="ECO:0000313" key="5">
    <source>
        <dbReference type="EMBL" id="SDF79124.1"/>
    </source>
</evidence>
<keyword evidence="2" id="KW-0238">DNA-binding</keyword>
<dbReference type="STRING" id="659014.SAMN04487996_112206"/>
<dbReference type="Proteomes" id="UP000198748">
    <property type="component" value="Unassembled WGS sequence"/>
</dbReference>
<dbReference type="EMBL" id="FNAN01000012">
    <property type="protein sequence ID" value="SDF79124.1"/>
    <property type="molecule type" value="Genomic_DNA"/>
</dbReference>
<protein>
    <submittedName>
        <fullName evidence="5">Substrate-binding protein-like domain-containing protein</fullName>
    </submittedName>
</protein>
<dbReference type="SUPFAM" id="SSF53822">
    <property type="entry name" value="Periplasmic binding protein-like I"/>
    <property type="match status" value="1"/>
</dbReference>
<dbReference type="PRINTS" id="PR00035">
    <property type="entry name" value="HTHGNTR"/>
</dbReference>
<evidence type="ECO:0000256" key="3">
    <source>
        <dbReference type="ARBA" id="ARBA00023163"/>
    </source>
</evidence>
<feature type="domain" description="HTH gntR-type" evidence="4">
    <location>
        <begin position="28"/>
        <end position="96"/>
    </location>
</feature>
<evidence type="ECO:0000256" key="2">
    <source>
        <dbReference type="ARBA" id="ARBA00023125"/>
    </source>
</evidence>
<proteinExistence type="predicted"/>
<evidence type="ECO:0000313" key="6">
    <source>
        <dbReference type="Proteomes" id="UP000198748"/>
    </source>
</evidence>
<gene>
    <name evidence="5" type="ORF">SAMN04487996_112206</name>
</gene>
<dbReference type="InterPro" id="IPR036388">
    <property type="entry name" value="WH-like_DNA-bd_sf"/>
</dbReference>
<dbReference type="Pfam" id="PF00392">
    <property type="entry name" value="GntR"/>
    <property type="match status" value="1"/>
</dbReference>
<dbReference type="InterPro" id="IPR036390">
    <property type="entry name" value="WH_DNA-bd_sf"/>
</dbReference>
<evidence type="ECO:0000256" key="1">
    <source>
        <dbReference type="ARBA" id="ARBA00023015"/>
    </source>
</evidence>
<accession>A0A1G7NYQ9</accession>
<organism evidence="5 6">
    <name type="scientific">Dyadobacter soli</name>
    <dbReference type="NCBI Taxonomy" id="659014"/>
    <lineage>
        <taxon>Bacteria</taxon>
        <taxon>Pseudomonadati</taxon>
        <taxon>Bacteroidota</taxon>
        <taxon>Cytophagia</taxon>
        <taxon>Cytophagales</taxon>
        <taxon>Spirosomataceae</taxon>
        <taxon>Dyadobacter</taxon>
    </lineage>
</organism>
<dbReference type="PANTHER" id="PTHR38445">
    <property type="entry name" value="HTH-TYPE TRANSCRIPTIONAL REPRESSOR YTRA"/>
    <property type="match status" value="1"/>
</dbReference>
<dbReference type="PROSITE" id="PS50949">
    <property type="entry name" value="HTH_GNTR"/>
    <property type="match status" value="1"/>
</dbReference>